<evidence type="ECO:0000313" key="2">
    <source>
        <dbReference type="Proteomes" id="UP000077202"/>
    </source>
</evidence>
<proteinExistence type="predicted"/>
<evidence type="ECO:0000313" key="1">
    <source>
        <dbReference type="EMBL" id="OAE31262.1"/>
    </source>
</evidence>
<protein>
    <submittedName>
        <fullName evidence="1">Uncharacterized protein</fullName>
    </submittedName>
</protein>
<dbReference type="EMBL" id="LVLJ01001129">
    <property type="protein sequence ID" value="OAE31262.1"/>
    <property type="molecule type" value="Genomic_DNA"/>
</dbReference>
<comment type="caution">
    <text evidence="1">The sequence shown here is derived from an EMBL/GenBank/DDBJ whole genome shotgun (WGS) entry which is preliminary data.</text>
</comment>
<dbReference type="AlphaFoldDB" id="A0A176WFZ2"/>
<name>A0A176WFZ2_MARPO</name>
<reference evidence="1" key="1">
    <citation type="submission" date="2016-03" db="EMBL/GenBank/DDBJ databases">
        <title>Mechanisms controlling the formation of the plant cell surface in tip-growing cells are functionally conserved among land plants.</title>
        <authorList>
            <person name="Honkanen S."/>
            <person name="Jones V.A."/>
            <person name="Morieri G."/>
            <person name="Champion C."/>
            <person name="Hetherington A.J."/>
            <person name="Kelly S."/>
            <person name="Saint-Marcoux D."/>
            <person name="Proust H."/>
            <person name="Prescott H."/>
            <person name="Dolan L."/>
        </authorList>
    </citation>
    <scope>NUCLEOTIDE SEQUENCE [LARGE SCALE GENOMIC DNA]</scope>
    <source>
        <tissue evidence="1">Whole gametophyte</tissue>
    </source>
</reference>
<accession>A0A176WFZ2</accession>
<sequence>MLKEVPSAPLAKAPSLRCLPLKGPSAQAEASAFDSDACGGAFAKDDAPSAEEEKTKKTAEACTFSVSAVVAKAFGTSAFGVTRMESCVGGNRQDLQPPG</sequence>
<keyword evidence="2" id="KW-1185">Reference proteome</keyword>
<organism evidence="1 2">
    <name type="scientific">Marchantia polymorpha subsp. ruderalis</name>
    <dbReference type="NCBI Taxonomy" id="1480154"/>
    <lineage>
        <taxon>Eukaryota</taxon>
        <taxon>Viridiplantae</taxon>
        <taxon>Streptophyta</taxon>
        <taxon>Embryophyta</taxon>
        <taxon>Marchantiophyta</taxon>
        <taxon>Marchantiopsida</taxon>
        <taxon>Marchantiidae</taxon>
        <taxon>Marchantiales</taxon>
        <taxon>Marchantiaceae</taxon>
        <taxon>Marchantia</taxon>
    </lineage>
</organism>
<dbReference type="Proteomes" id="UP000077202">
    <property type="component" value="Unassembled WGS sequence"/>
</dbReference>
<gene>
    <name evidence="1" type="ORF">AXG93_1962s1190</name>
</gene>